<keyword evidence="3 8" id="KW-0812">Transmembrane</keyword>
<dbReference type="Gene3D" id="1.10.287.70">
    <property type="match status" value="1"/>
</dbReference>
<evidence type="ECO:0008006" key="11">
    <source>
        <dbReference type="Google" id="ProtNLM"/>
    </source>
</evidence>
<sequence>MDNDTNMLKVGVNNRNNFDCNNLVDGKNTSYFEGFSVDVMNSLRDFLNVSIQFIDLEEDILTNNTENYDVIICDSIDETFEDYFPINVGRYSMLYKTEKVHFTKDIFILTFVGTLWFIFFILMVILALCLRIATVQYSKIYDGYEAWSSVEITLWAVAAACQQGLGYAPNGFASRAIFFFGYLMSYLLYTAFAAAITSLLLQNETTQNLGSITSMTTLVCLRNYDCLSGSLFGTFKDTQYVYDMDDLLNHLNEESTIIMAPEVYFQYSRKKLKSEEQLELTSIPLENIFKLGFTINHYSPWRMKVKNGLNRLRESGVLQNILSRNLLELPAKKEKIQYGYSNAAIEHVKSAVYILFYGICAAVLFLIAEHIYAFYRSKKGLINQLL</sequence>
<dbReference type="EMBL" id="JABFTP020000083">
    <property type="protein sequence ID" value="KAL3275738.1"/>
    <property type="molecule type" value="Genomic_DNA"/>
</dbReference>
<keyword evidence="4 8" id="KW-1133">Transmembrane helix</keyword>
<evidence type="ECO:0000256" key="2">
    <source>
        <dbReference type="ARBA" id="ARBA00022475"/>
    </source>
</evidence>
<accession>A0ABD2NAU6</accession>
<dbReference type="InterPro" id="IPR052192">
    <property type="entry name" value="Insect_Ionotropic_Sensory_Rcpt"/>
</dbReference>
<feature type="transmembrane region" description="Helical" evidence="8">
    <location>
        <begin position="177"/>
        <end position="201"/>
    </location>
</feature>
<keyword evidence="5 8" id="KW-0472">Membrane</keyword>
<evidence type="ECO:0000313" key="10">
    <source>
        <dbReference type="Proteomes" id="UP001516400"/>
    </source>
</evidence>
<protein>
    <recommendedName>
        <fullName evidence="11">Ionotropic glutamate receptor C-terminal domain-containing protein</fullName>
    </recommendedName>
</protein>
<feature type="transmembrane region" description="Helical" evidence="8">
    <location>
        <begin position="351"/>
        <end position="375"/>
    </location>
</feature>
<name>A0ABD2NAU6_9CUCU</name>
<evidence type="ECO:0000256" key="3">
    <source>
        <dbReference type="ARBA" id="ARBA00022692"/>
    </source>
</evidence>
<keyword evidence="6" id="KW-0675">Receptor</keyword>
<keyword evidence="7" id="KW-0325">Glycoprotein</keyword>
<feature type="transmembrane region" description="Helical" evidence="8">
    <location>
        <begin position="106"/>
        <end position="134"/>
    </location>
</feature>
<keyword evidence="2" id="KW-1003">Cell membrane</keyword>
<evidence type="ECO:0000256" key="6">
    <source>
        <dbReference type="ARBA" id="ARBA00023170"/>
    </source>
</evidence>
<evidence type="ECO:0000313" key="9">
    <source>
        <dbReference type="EMBL" id="KAL3275738.1"/>
    </source>
</evidence>
<dbReference type="PANTHER" id="PTHR42643">
    <property type="entry name" value="IONOTROPIC RECEPTOR 20A-RELATED"/>
    <property type="match status" value="1"/>
</dbReference>
<evidence type="ECO:0000256" key="5">
    <source>
        <dbReference type="ARBA" id="ARBA00023136"/>
    </source>
</evidence>
<organism evidence="9 10">
    <name type="scientific">Cryptolaemus montrouzieri</name>
    <dbReference type="NCBI Taxonomy" id="559131"/>
    <lineage>
        <taxon>Eukaryota</taxon>
        <taxon>Metazoa</taxon>
        <taxon>Ecdysozoa</taxon>
        <taxon>Arthropoda</taxon>
        <taxon>Hexapoda</taxon>
        <taxon>Insecta</taxon>
        <taxon>Pterygota</taxon>
        <taxon>Neoptera</taxon>
        <taxon>Endopterygota</taxon>
        <taxon>Coleoptera</taxon>
        <taxon>Polyphaga</taxon>
        <taxon>Cucujiformia</taxon>
        <taxon>Coccinelloidea</taxon>
        <taxon>Coccinellidae</taxon>
        <taxon>Scymninae</taxon>
        <taxon>Scymnini</taxon>
        <taxon>Cryptolaemus</taxon>
    </lineage>
</organism>
<dbReference type="AlphaFoldDB" id="A0ABD2NAU6"/>
<dbReference type="GO" id="GO:0005886">
    <property type="term" value="C:plasma membrane"/>
    <property type="evidence" value="ECO:0007669"/>
    <property type="project" value="UniProtKB-SubCell"/>
</dbReference>
<evidence type="ECO:0000256" key="1">
    <source>
        <dbReference type="ARBA" id="ARBA00004651"/>
    </source>
</evidence>
<comment type="subcellular location">
    <subcellularLocation>
        <location evidence="1">Cell membrane</location>
        <topology evidence="1">Multi-pass membrane protein</topology>
    </subcellularLocation>
</comment>
<dbReference type="Proteomes" id="UP001516400">
    <property type="component" value="Unassembled WGS sequence"/>
</dbReference>
<dbReference type="SUPFAM" id="SSF53850">
    <property type="entry name" value="Periplasmic binding protein-like II"/>
    <property type="match status" value="1"/>
</dbReference>
<gene>
    <name evidence="9" type="ORF">HHI36_020484</name>
</gene>
<dbReference type="PANTHER" id="PTHR42643:SF42">
    <property type="entry name" value="IONOTROPIC GLUTAMATE RECEPTOR L-GLUTAMATE AND GLYCINE-BINDING DOMAIN-CONTAINING PROTEIN"/>
    <property type="match status" value="1"/>
</dbReference>
<comment type="caution">
    <text evidence="9">The sequence shown here is derived from an EMBL/GenBank/DDBJ whole genome shotgun (WGS) entry which is preliminary data.</text>
</comment>
<evidence type="ECO:0000256" key="8">
    <source>
        <dbReference type="SAM" id="Phobius"/>
    </source>
</evidence>
<evidence type="ECO:0000256" key="4">
    <source>
        <dbReference type="ARBA" id="ARBA00022989"/>
    </source>
</evidence>
<keyword evidence="10" id="KW-1185">Reference proteome</keyword>
<reference evidence="9 10" key="1">
    <citation type="journal article" date="2021" name="BMC Biol.">
        <title>Horizontally acquired antibacterial genes associated with adaptive radiation of ladybird beetles.</title>
        <authorList>
            <person name="Li H.S."/>
            <person name="Tang X.F."/>
            <person name="Huang Y.H."/>
            <person name="Xu Z.Y."/>
            <person name="Chen M.L."/>
            <person name="Du X.Y."/>
            <person name="Qiu B.Y."/>
            <person name="Chen P.T."/>
            <person name="Zhang W."/>
            <person name="Slipinski A."/>
            <person name="Escalona H.E."/>
            <person name="Waterhouse R.M."/>
            <person name="Zwick A."/>
            <person name="Pang H."/>
        </authorList>
    </citation>
    <scope>NUCLEOTIDE SEQUENCE [LARGE SCALE GENOMIC DNA]</scope>
    <source>
        <strain evidence="9">SYSU2018</strain>
    </source>
</reference>
<evidence type="ECO:0000256" key="7">
    <source>
        <dbReference type="ARBA" id="ARBA00023180"/>
    </source>
</evidence>
<proteinExistence type="predicted"/>